<sequence>MSLLGEAPRKSPSPDLYTQCLSWPIDDDVCAVRCWSPADTQIKLCGHGLLCCGAAWSAADRAVGQLEMNGLRAAFHAEGDRFWIGLPSISCVACRVPHWIGEFFPVLPWRAAEAGDENGYLVLEWPQGFDLRALPIPAYALRRRSNRALIVTSRGSRSSPVDVQLRYFAPQHGVPEDTATGSAMRVLATYWMNRDLDEQLTAQQCSRYGGELRSRVDGELTWVGGRVLNASGAPANVS</sequence>
<reference evidence="3 4" key="1">
    <citation type="submission" date="2023-10" db="EMBL/GenBank/DDBJ databases">
        <title>Two novel species belonging to the OM43/NOR5 clade.</title>
        <authorList>
            <person name="Park M."/>
        </authorList>
    </citation>
    <scope>NUCLEOTIDE SEQUENCE [LARGE SCALE GENOMIC DNA]</scope>
    <source>
        <strain evidence="3 4">IMCC43200</strain>
    </source>
</reference>
<organism evidence="3 4">
    <name type="scientific">Congregibacter variabilis</name>
    <dbReference type="NCBI Taxonomy" id="3081200"/>
    <lineage>
        <taxon>Bacteria</taxon>
        <taxon>Pseudomonadati</taxon>
        <taxon>Pseudomonadota</taxon>
        <taxon>Gammaproteobacteria</taxon>
        <taxon>Cellvibrionales</taxon>
        <taxon>Halieaceae</taxon>
        <taxon>Congregibacter</taxon>
    </lineage>
</organism>
<dbReference type="Pfam" id="PF02567">
    <property type="entry name" value="PhzC-PhzF"/>
    <property type="match status" value="1"/>
</dbReference>
<dbReference type="SUPFAM" id="SSF54506">
    <property type="entry name" value="Diaminopimelate epimerase-like"/>
    <property type="match status" value="1"/>
</dbReference>
<keyword evidence="2" id="KW-0413">Isomerase</keyword>
<accession>A0ABZ0HZR2</accession>
<keyword evidence="4" id="KW-1185">Reference proteome</keyword>
<proteinExistence type="inferred from homology"/>
<dbReference type="InterPro" id="IPR003719">
    <property type="entry name" value="Phenazine_PhzF-like"/>
</dbReference>
<dbReference type="Gene3D" id="3.10.310.10">
    <property type="entry name" value="Diaminopimelate Epimerase, Chain A, domain 1"/>
    <property type="match status" value="1"/>
</dbReference>
<gene>
    <name evidence="3" type="ORF">R0135_13295</name>
</gene>
<dbReference type="RefSeq" id="WP_407347354.1">
    <property type="nucleotide sequence ID" value="NZ_CP136864.1"/>
</dbReference>
<dbReference type="Proteomes" id="UP001626537">
    <property type="component" value="Chromosome"/>
</dbReference>
<dbReference type="PANTHER" id="PTHR13774:SF17">
    <property type="entry name" value="PHENAZINE BIOSYNTHESIS-LIKE DOMAIN-CONTAINING PROTEIN"/>
    <property type="match status" value="1"/>
</dbReference>
<dbReference type="EMBL" id="CP136864">
    <property type="protein sequence ID" value="WOJ92754.1"/>
    <property type="molecule type" value="Genomic_DNA"/>
</dbReference>
<evidence type="ECO:0000313" key="4">
    <source>
        <dbReference type="Proteomes" id="UP001626537"/>
    </source>
</evidence>
<evidence type="ECO:0000313" key="3">
    <source>
        <dbReference type="EMBL" id="WOJ92754.1"/>
    </source>
</evidence>
<evidence type="ECO:0000256" key="1">
    <source>
        <dbReference type="ARBA" id="ARBA00008270"/>
    </source>
</evidence>
<name>A0ABZ0HZR2_9GAMM</name>
<dbReference type="PANTHER" id="PTHR13774">
    <property type="entry name" value="PHENAZINE BIOSYNTHESIS PROTEIN"/>
    <property type="match status" value="1"/>
</dbReference>
<comment type="similarity">
    <text evidence="1">Belongs to the PhzF family.</text>
</comment>
<protein>
    <submittedName>
        <fullName evidence="3">PhzF family phenazine biosynthesis protein</fullName>
    </submittedName>
</protein>
<evidence type="ECO:0000256" key="2">
    <source>
        <dbReference type="ARBA" id="ARBA00023235"/>
    </source>
</evidence>